<proteinExistence type="predicted"/>
<dbReference type="AlphaFoldDB" id="A0A165Y5H6"/>
<feature type="transmembrane region" description="Helical" evidence="1">
    <location>
        <begin position="164"/>
        <end position="190"/>
    </location>
</feature>
<evidence type="ECO:0000259" key="2">
    <source>
        <dbReference type="Pfam" id="PF20153"/>
    </source>
</evidence>
<feature type="transmembrane region" description="Helical" evidence="1">
    <location>
        <begin position="108"/>
        <end position="130"/>
    </location>
</feature>
<reference evidence="3 5" key="1">
    <citation type="journal article" date="2016" name="Mol. Biol. Evol.">
        <title>Comparative Genomics of Early-Diverging Mushroom-Forming Fungi Provides Insights into the Origins of Lignocellulose Decay Capabilities.</title>
        <authorList>
            <person name="Nagy L.G."/>
            <person name="Riley R."/>
            <person name="Tritt A."/>
            <person name="Adam C."/>
            <person name="Daum C."/>
            <person name="Floudas D."/>
            <person name="Sun H."/>
            <person name="Yadav J.S."/>
            <person name="Pangilinan J."/>
            <person name="Larsson K.H."/>
            <person name="Matsuura K."/>
            <person name="Barry K."/>
            <person name="Labutti K."/>
            <person name="Kuo R."/>
            <person name="Ohm R.A."/>
            <person name="Bhattacharya S.S."/>
            <person name="Shirouzu T."/>
            <person name="Yoshinaga Y."/>
            <person name="Martin F.M."/>
            <person name="Grigoriev I.V."/>
            <person name="Hibbett D.S."/>
        </authorList>
    </citation>
    <scope>NUCLEOTIDE SEQUENCE [LARGE SCALE GENOMIC DNA]</scope>
    <source>
        <strain evidence="3 5">CBS 109695</strain>
    </source>
</reference>
<evidence type="ECO:0000313" key="4">
    <source>
        <dbReference type="EMBL" id="KZP16401.1"/>
    </source>
</evidence>
<name>A0A165Y5H6_9AGAM</name>
<sequence length="232" mass="25541">DMLGEELSNESSVWPIYVSTAADFDTEMIDGWNKNLDVLLLFASLFSAVVTSFVVQSTALLQADYGQINALLTAHILIAVTNTSASWMSSIPPPETILMYQTPGVAQVVNIIWFAALGLSLSAVLVAMLAKQWLTAYLLESKADPHQKACERQRRYDGMHRWSLPYVMVALPAVLHVSLFLFLTGLIVYIWQLDPAVSAALCVILALLCCVYIFTGFTAMVNPECPYITPTT</sequence>
<dbReference type="OrthoDB" id="3219854at2759"/>
<keyword evidence="1" id="KW-0812">Transmembrane</keyword>
<gene>
    <name evidence="4" type="ORF">FIBSPDRAFT_680818</name>
    <name evidence="3" type="ORF">FIBSPDRAFT_687399</name>
</gene>
<dbReference type="Pfam" id="PF20153">
    <property type="entry name" value="DUF6535"/>
    <property type="match status" value="1"/>
</dbReference>
<evidence type="ECO:0000313" key="5">
    <source>
        <dbReference type="Proteomes" id="UP000076532"/>
    </source>
</evidence>
<protein>
    <recommendedName>
        <fullName evidence="2">DUF6535 domain-containing protein</fullName>
    </recommendedName>
</protein>
<keyword evidence="1" id="KW-1133">Transmembrane helix</keyword>
<feature type="transmembrane region" description="Helical" evidence="1">
    <location>
        <begin position="38"/>
        <end position="61"/>
    </location>
</feature>
<feature type="domain" description="DUF6535" evidence="2">
    <location>
        <begin position="14"/>
        <end position="192"/>
    </location>
</feature>
<dbReference type="EMBL" id="KV417705">
    <property type="protein sequence ID" value="KZP09229.1"/>
    <property type="molecule type" value="Genomic_DNA"/>
</dbReference>
<feature type="transmembrane region" description="Helical" evidence="1">
    <location>
        <begin position="68"/>
        <end position="88"/>
    </location>
</feature>
<keyword evidence="5" id="KW-1185">Reference proteome</keyword>
<keyword evidence="1" id="KW-0472">Membrane</keyword>
<evidence type="ECO:0000313" key="3">
    <source>
        <dbReference type="EMBL" id="KZP09229.1"/>
    </source>
</evidence>
<dbReference type="EMBL" id="KV417593">
    <property type="protein sequence ID" value="KZP16401.1"/>
    <property type="molecule type" value="Genomic_DNA"/>
</dbReference>
<feature type="transmembrane region" description="Helical" evidence="1">
    <location>
        <begin position="196"/>
        <end position="214"/>
    </location>
</feature>
<accession>A0A165Y5H6</accession>
<dbReference type="InterPro" id="IPR045338">
    <property type="entry name" value="DUF6535"/>
</dbReference>
<feature type="non-terminal residue" evidence="3">
    <location>
        <position position="232"/>
    </location>
</feature>
<organism evidence="3 5">
    <name type="scientific">Athelia psychrophila</name>
    <dbReference type="NCBI Taxonomy" id="1759441"/>
    <lineage>
        <taxon>Eukaryota</taxon>
        <taxon>Fungi</taxon>
        <taxon>Dikarya</taxon>
        <taxon>Basidiomycota</taxon>
        <taxon>Agaricomycotina</taxon>
        <taxon>Agaricomycetes</taxon>
        <taxon>Agaricomycetidae</taxon>
        <taxon>Atheliales</taxon>
        <taxon>Atheliaceae</taxon>
        <taxon>Athelia</taxon>
    </lineage>
</organism>
<dbReference type="Proteomes" id="UP000076532">
    <property type="component" value="Unassembled WGS sequence"/>
</dbReference>
<feature type="non-terminal residue" evidence="3">
    <location>
        <position position="1"/>
    </location>
</feature>
<evidence type="ECO:0000256" key="1">
    <source>
        <dbReference type="SAM" id="Phobius"/>
    </source>
</evidence>
<dbReference type="STRING" id="436010.A0A165Y5H6"/>